<feature type="transmembrane region" description="Helical" evidence="5">
    <location>
        <begin position="36"/>
        <end position="60"/>
    </location>
</feature>
<comment type="subcellular location">
    <subcellularLocation>
        <location evidence="1">Membrane</location>
    </subcellularLocation>
</comment>
<keyword evidence="2 5" id="KW-0812">Transmembrane</keyword>
<feature type="transmembrane region" description="Helical" evidence="5">
    <location>
        <begin position="72"/>
        <end position="91"/>
    </location>
</feature>
<accession>A0ABD0JUD4</accession>
<sequence length="110" mass="12022">MTFGPVCEDINMTNLTDAEFQDLKQSATDMTSHHNVYIVFALSVVGFAGIPGNTIVLVAWLKSPALKCSVRYYVMAIAAYNLLACLVGIPADIAELYLLVRIIDPIILCK</sequence>
<organism evidence="7 8">
    <name type="scientific">Batillaria attramentaria</name>
    <dbReference type="NCBI Taxonomy" id="370345"/>
    <lineage>
        <taxon>Eukaryota</taxon>
        <taxon>Metazoa</taxon>
        <taxon>Spiralia</taxon>
        <taxon>Lophotrochozoa</taxon>
        <taxon>Mollusca</taxon>
        <taxon>Gastropoda</taxon>
        <taxon>Caenogastropoda</taxon>
        <taxon>Sorbeoconcha</taxon>
        <taxon>Cerithioidea</taxon>
        <taxon>Batillariidae</taxon>
        <taxon>Batillaria</taxon>
    </lineage>
</organism>
<evidence type="ECO:0000256" key="4">
    <source>
        <dbReference type="ARBA" id="ARBA00023136"/>
    </source>
</evidence>
<gene>
    <name evidence="7" type="ORF">BaRGS_00030120</name>
</gene>
<keyword evidence="4 5" id="KW-0472">Membrane</keyword>
<keyword evidence="8" id="KW-1185">Reference proteome</keyword>
<dbReference type="Gene3D" id="1.20.1070.10">
    <property type="entry name" value="Rhodopsin 7-helix transmembrane proteins"/>
    <property type="match status" value="1"/>
</dbReference>
<evidence type="ECO:0000256" key="5">
    <source>
        <dbReference type="SAM" id="Phobius"/>
    </source>
</evidence>
<protein>
    <recommendedName>
        <fullName evidence="6">G-protein coupled receptors family 1 profile domain-containing protein</fullName>
    </recommendedName>
</protein>
<dbReference type="GO" id="GO:0016020">
    <property type="term" value="C:membrane"/>
    <property type="evidence" value="ECO:0007669"/>
    <property type="project" value="UniProtKB-SubCell"/>
</dbReference>
<dbReference type="EMBL" id="JACVVK020000320">
    <property type="protein sequence ID" value="KAK7478657.1"/>
    <property type="molecule type" value="Genomic_DNA"/>
</dbReference>
<dbReference type="Proteomes" id="UP001519460">
    <property type="component" value="Unassembled WGS sequence"/>
</dbReference>
<feature type="domain" description="G-protein coupled receptors family 1 profile" evidence="6">
    <location>
        <begin position="52"/>
        <end position="110"/>
    </location>
</feature>
<evidence type="ECO:0000313" key="8">
    <source>
        <dbReference type="Proteomes" id="UP001519460"/>
    </source>
</evidence>
<dbReference type="SUPFAM" id="SSF81321">
    <property type="entry name" value="Family A G protein-coupled receptor-like"/>
    <property type="match status" value="1"/>
</dbReference>
<dbReference type="AlphaFoldDB" id="A0ABD0JUD4"/>
<comment type="caution">
    <text evidence="7">The sequence shown here is derived from an EMBL/GenBank/DDBJ whole genome shotgun (WGS) entry which is preliminary data.</text>
</comment>
<evidence type="ECO:0000256" key="2">
    <source>
        <dbReference type="ARBA" id="ARBA00022692"/>
    </source>
</evidence>
<dbReference type="InterPro" id="IPR017452">
    <property type="entry name" value="GPCR_Rhodpsn_7TM"/>
</dbReference>
<keyword evidence="3 5" id="KW-1133">Transmembrane helix</keyword>
<name>A0ABD0JUD4_9CAEN</name>
<evidence type="ECO:0000313" key="7">
    <source>
        <dbReference type="EMBL" id="KAK7478657.1"/>
    </source>
</evidence>
<evidence type="ECO:0000256" key="1">
    <source>
        <dbReference type="ARBA" id="ARBA00004370"/>
    </source>
</evidence>
<proteinExistence type="predicted"/>
<evidence type="ECO:0000259" key="6">
    <source>
        <dbReference type="PROSITE" id="PS50262"/>
    </source>
</evidence>
<evidence type="ECO:0000256" key="3">
    <source>
        <dbReference type="ARBA" id="ARBA00022989"/>
    </source>
</evidence>
<dbReference type="PROSITE" id="PS50262">
    <property type="entry name" value="G_PROTEIN_RECEP_F1_2"/>
    <property type="match status" value="1"/>
</dbReference>
<reference evidence="7 8" key="1">
    <citation type="journal article" date="2023" name="Sci. Data">
        <title>Genome assembly of the Korean intertidal mud-creeper Batillaria attramentaria.</title>
        <authorList>
            <person name="Patra A.K."/>
            <person name="Ho P.T."/>
            <person name="Jun S."/>
            <person name="Lee S.J."/>
            <person name="Kim Y."/>
            <person name="Won Y.J."/>
        </authorList>
    </citation>
    <scope>NUCLEOTIDE SEQUENCE [LARGE SCALE GENOMIC DNA]</scope>
    <source>
        <strain evidence="7">Wonlab-2016</strain>
    </source>
</reference>